<evidence type="ECO:0000313" key="1">
    <source>
        <dbReference type="EMBL" id="ANI24102.1"/>
    </source>
</evidence>
<accession>A0A173H0U3</accession>
<reference evidence="1" key="1">
    <citation type="journal article" date="2016" name="Org. Lett.">
        <title>Isolation, Structure Elucidation, Biosynthesis, and Synthesis of Antalid, a Secondary Metabolite from Polyangium species.</title>
        <authorList>
            <person name="Tautz T."/>
            <person name="Hoffmann J."/>
            <person name="Hoffmann T."/>
            <person name="Steinmetz H."/>
            <person name="Washausen P."/>
            <person name="Kunze B."/>
            <person name="Huch V."/>
            <person name="Kitsche A."/>
            <person name="Reichenbach H."/>
            <person name="Hofle G."/>
            <person name="Muller R."/>
            <person name="Kalesse M."/>
        </authorList>
    </citation>
    <scope>NUCLEOTIDE SEQUENCE</scope>
    <source>
        <strain evidence="1">Pl sm9</strain>
    </source>
</reference>
<sequence>MLLFGVLACTPKARDYTSGTGGTGGAGGMGGGGGSAPCPETHRCAVPPPDGWSAPAAVVTGVPSPPCPESFPTQLLDARDDITGAPAECGCSCGAPSVDCGNLLLLYHQSCGAPVGLDVASGPPDTCLDATPKQNSVHAYFNEVMGPCTPAATTTLPEPSSQSAVRACGGASTDGVCEDGLLCVPEPVTPFRICVVRAGEHPCPPGYPDRAIHYEGKNDTRACTECTCGAPAGAKCSASVQGYSDACTTATAALVTDDQCTASFSYYTYTTPEVTEPGACPAGTVEPTGTVELADPVTFCCSVD</sequence>
<protein>
    <submittedName>
        <fullName evidence="1">Uncharacterized protein</fullName>
    </submittedName>
</protein>
<dbReference type="EMBL" id="KU245058">
    <property type="protein sequence ID" value="ANI24102.1"/>
    <property type="molecule type" value="Genomic_DNA"/>
</dbReference>
<proteinExistence type="predicted"/>
<name>A0A173H0U3_9BACT</name>
<dbReference type="AlphaFoldDB" id="A0A173H0U3"/>
<organism evidence="1">
    <name type="scientific">Polyangium spumosum</name>
    <dbReference type="NCBI Taxonomy" id="889282"/>
    <lineage>
        <taxon>Bacteria</taxon>
        <taxon>Pseudomonadati</taxon>
        <taxon>Myxococcota</taxon>
        <taxon>Polyangia</taxon>
        <taxon>Polyangiales</taxon>
        <taxon>Polyangiaceae</taxon>
        <taxon>Polyangium</taxon>
    </lineage>
</organism>